<name>A0A6G1HBK1_9PEZI</name>
<keyword evidence="1" id="KW-0175">Coiled coil</keyword>
<dbReference type="AlphaFoldDB" id="A0A6G1HBK1"/>
<gene>
    <name evidence="3" type="ORF">K402DRAFT_417859</name>
</gene>
<sequence>MAEELWKKFKEKYFEARATFNQFEAACVYLDVLGPEFLIAKSVDEFLFSFLHTYEEYYLRTQDLNLRRVQNSQEPEALLAYPEYRLGPMGKAAFSSWVYLNLPDFEYATRTRKLRNPEDCALDEAAEWYRLSRGESLEILIFDDVLAVSHAEKPSTLSIKKELLRRAGDPFGPPENASIERDQVENLGCLRAVDLEHLAEAEIEPKNVSLEPLPSIRKRNAEFPDVNSSKRTKHSESNDAEDNEDNTNKDRSKRSDSSDVNSPDDSVADDNSISLFSKEMEKDVSDFLAQKFEKLNAKIKDLRTRLTSMSKLLNEKNEEITTMQSAKDAEIEGQARLILRQEEAANAAAVKIGKMEEEKADLVKEKDAKVAEIKQLNGELRGRDNTINHSKRVSQRAREVHQEDEALFWKILRGEKRARKFEVEKLEKELSENEGILGPLLEAAKTAIEKREGEITEE</sequence>
<feature type="compositionally biased region" description="Basic and acidic residues" evidence="2">
    <location>
        <begin position="246"/>
        <end position="257"/>
    </location>
</feature>
<feature type="compositionally biased region" description="Low complexity" evidence="2">
    <location>
        <begin position="258"/>
        <end position="270"/>
    </location>
</feature>
<evidence type="ECO:0000256" key="2">
    <source>
        <dbReference type="SAM" id="MobiDB-lite"/>
    </source>
</evidence>
<keyword evidence="4" id="KW-1185">Reference proteome</keyword>
<protein>
    <submittedName>
        <fullName evidence="3">Uncharacterized protein</fullName>
    </submittedName>
</protein>
<dbReference type="Proteomes" id="UP000800041">
    <property type="component" value="Unassembled WGS sequence"/>
</dbReference>
<proteinExistence type="predicted"/>
<accession>A0A6G1HBK1</accession>
<organism evidence="3 4">
    <name type="scientific">Aulographum hederae CBS 113979</name>
    <dbReference type="NCBI Taxonomy" id="1176131"/>
    <lineage>
        <taxon>Eukaryota</taxon>
        <taxon>Fungi</taxon>
        <taxon>Dikarya</taxon>
        <taxon>Ascomycota</taxon>
        <taxon>Pezizomycotina</taxon>
        <taxon>Dothideomycetes</taxon>
        <taxon>Pleosporomycetidae</taxon>
        <taxon>Aulographales</taxon>
        <taxon>Aulographaceae</taxon>
    </lineage>
</organism>
<evidence type="ECO:0000313" key="4">
    <source>
        <dbReference type="Proteomes" id="UP000800041"/>
    </source>
</evidence>
<feature type="coiled-coil region" evidence="1">
    <location>
        <begin position="285"/>
        <end position="319"/>
    </location>
</feature>
<evidence type="ECO:0000313" key="3">
    <source>
        <dbReference type="EMBL" id="KAF1990422.1"/>
    </source>
</evidence>
<evidence type="ECO:0000256" key="1">
    <source>
        <dbReference type="SAM" id="Coils"/>
    </source>
</evidence>
<feature type="region of interest" description="Disordered" evidence="2">
    <location>
        <begin position="219"/>
        <end position="270"/>
    </location>
</feature>
<feature type="coiled-coil region" evidence="1">
    <location>
        <begin position="352"/>
        <end position="379"/>
    </location>
</feature>
<reference evidence="3" key="1">
    <citation type="journal article" date="2020" name="Stud. Mycol.">
        <title>101 Dothideomycetes genomes: a test case for predicting lifestyles and emergence of pathogens.</title>
        <authorList>
            <person name="Haridas S."/>
            <person name="Albert R."/>
            <person name="Binder M."/>
            <person name="Bloem J."/>
            <person name="Labutti K."/>
            <person name="Salamov A."/>
            <person name="Andreopoulos B."/>
            <person name="Baker S."/>
            <person name="Barry K."/>
            <person name="Bills G."/>
            <person name="Bluhm B."/>
            <person name="Cannon C."/>
            <person name="Castanera R."/>
            <person name="Culley D."/>
            <person name="Daum C."/>
            <person name="Ezra D."/>
            <person name="Gonzalez J."/>
            <person name="Henrissat B."/>
            <person name="Kuo A."/>
            <person name="Liang C."/>
            <person name="Lipzen A."/>
            <person name="Lutzoni F."/>
            <person name="Magnuson J."/>
            <person name="Mondo S."/>
            <person name="Nolan M."/>
            <person name="Ohm R."/>
            <person name="Pangilinan J."/>
            <person name="Park H.-J."/>
            <person name="Ramirez L."/>
            <person name="Alfaro M."/>
            <person name="Sun H."/>
            <person name="Tritt A."/>
            <person name="Yoshinaga Y."/>
            <person name="Zwiers L.-H."/>
            <person name="Turgeon B."/>
            <person name="Goodwin S."/>
            <person name="Spatafora J."/>
            <person name="Crous P."/>
            <person name="Grigoriev I."/>
        </authorList>
    </citation>
    <scope>NUCLEOTIDE SEQUENCE</scope>
    <source>
        <strain evidence="3">CBS 113979</strain>
    </source>
</reference>
<dbReference type="EMBL" id="ML977142">
    <property type="protein sequence ID" value="KAF1990422.1"/>
    <property type="molecule type" value="Genomic_DNA"/>
</dbReference>